<dbReference type="InterPro" id="IPR044068">
    <property type="entry name" value="CB"/>
</dbReference>
<dbReference type="InterPro" id="IPR002104">
    <property type="entry name" value="Integrase_catalytic"/>
</dbReference>
<dbReference type="RefSeq" id="WP_320212166.1">
    <property type="nucleotide sequence ID" value="NZ_JAVIIS010000002.1"/>
</dbReference>
<protein>
    <submittedName>
        <fullName evidence="8">Tyrosine-type recombinase/integrase</fullName>
    </submittedName>
</protein>
<dbReference type="Gene3D" id="1.10.443.10">
    <property type="entry name" value="Intergrase catalytic core"/>
    <property type="match status" value="1"/>
</dbReference>
<dbReference type="Gene3D" id="1.10.150.130">
    <property type="match status" value="1"/>
</dbReference>
<evidence type="ECO:0000256" key="1">
    <source>
        <dbReference type="ARBA" id="ARBA00008857"/>
    </source>
</evidence>
<dbReference type="InterPro" id="IPR050090">
    <property type="entry name" value="Tyrosine_recombinase_XerCD"/>
</dbReference>
<dbReference type="InterPro" id="IPR010998">
    <property type="entry name" value="Integrase_recombinase_N"/>
</dbReference>
<dbReference type="Pfam" id="PF00589">
    <property type="entry name" value="Phage_integrase"/>
    <property type="match status" value="1"/>
</dbReference>
<accession>A0ABU4WQM0</accession>
<comment type="similarity">
    <text evidence="1">Belongs to the 'phage' integrase family.</text>
</comment>
<evidence type="ECO:0000256" key="5">
    <source>
        <dbReference type="PROSITE-ProRule" id="PRU01248"/>
    </source>
</evidence>
<dbReference type="SUPFAM" id="SSF56349">
    <property type="entry name" value="DNA breaking-rejoining enzymes"/>
    <property type="match status" value="1"/>
</dbReference>
<evidence type="ECO:0000259" key="7">
    <source>
        <dbReference type="PROSITE" id="PS51900"/>
    </source>
</evidence>
<organism evidence="8 9">
    <name type="scientific">Mesorhizobium australafricanum</name>
    <dbReference type="NCBI Taxonomy" id="3072311"/>
    <lineage>
        <taxon>Bacteria</taxon>
        <taxon>Pseudomonadati</taxon>
        <taxon>Pseudomonadota</taxon>
        <taxon>Alphaproteobacteria</taxon>
        <taxon>Hyphomicrobiales</taxon>
        <taxon>Phyllobacteriaceae</taxon>
        <taxon>Mesorhizobium</taxon>
    </lineage>
</organism>
<dbReference type="Proteomes" id="UP001272097">
    <property type="component" value="Unassembled WGS sequence"/>
</dbReference>
<keyword evidence="4" id="KW-0233">DNA recombination</keyword>
<dbReference type="Pfam" id="PF22022">
    <property type="entry name" value="Phage_int_M"/>
    <property type="match status" value="1"/>
</dbReference>
<proteinExistence type="inferred from homology"/>
<dbReference type="InterPro" id="IPR053876">
    <property type="entry name" value="Phage_int_M"/>
</dbReference>
<evidence type="ECO:0000259" key="6">
    <source>
        <dbReference type="PROSITE" id="PS51898"/>
    </source>
</evidence>
<evidence type="ECO:0000256" key="3">
    <source>
        <dbReference type="ARBA" id="ARBA00023125"/>
    </source>
</evidence>
<evidence type="ECO:0000313" key="8">
    <source>
        <dbReference type="EMBL" id="MDX8438329.1"/>
    </source>
</evidence>
<gene>
    <name evidence="8" type="ORF">RFM51_01905</name>
</gene>
<dbReference type="PANTHER" id="PTHR30349:SF41">
    <property type="entry name" value="INTEGRASE_RECOMBINASE PROTEIN MJ0367-RELATED"/>
    <property type="match status" value="1"/>
</dbReference>
<dbReference type="PROSITE" id="PS51898">
    <property type="entry name" value="TYR_RECOMBINASE"/>
    <property type="match status" value="1"/>
</dbReference>
<dbReference type="InterPro" id="IPR013762">
    <property type="entry name" value="Integrase-like_cat_sf"/>
</dbReference>
<evidence type="ECO:0000256" key="2">
    <source>
        <dbReference type="ARBA" id="ARBA00022908"/>
    </source>
</evidence>
<feature type="domain" description="Tyr recombinase" evidence="6">
    <location>
        <begin position="168"/>
        <end position="373"/>
    </location>
</feature>
<reference evidence="8 9" key="1">
    <citation type="submission" date="2023-08" db="EMBL/GenBank/DDBJ databases">
        <title>Implementing the SeqCode for naming new Mesorhizobium species isolated from Vachellia karroo root nodules.</title>
        <authorList>
            <person name="Van Lill M."/>
        </authorList>
    </citation>
    <scope>NUCLEOTIDE SEQUENCE [LARGE SCALE GENOMIC DNA]</scope>
    <source>
        <strain evidence="8 9">VK3E</strain>
    </source>
</reference>
<keyword evidence="3 5" id="KW-0238">DNA-binding</keyword>
<dbReference type="CDD" id="cd01189">
    <property type="entry name" value="INT_ICEBs1_C_like"/>
    <property type="match status" value="1"/>
</dbReference>
<evidence type="ECO:0000256" key="4">
    <source>
        <dbReference type="ARBA" id="ARBA00023172"/>
    </source>
</evidence>
<sequence length="380" mass="41592">MAKVRKRTLPSGKTVWLADYTDVSGQRRFKQFDKKSVAEDWLTKVKRDVQLGTHVADSASLTVKEAATLWLAHCADAGLERSTRDAYKQHVDLHIVPFLGAKKLSQIGTPAVHAFADELVKEGRSPAMVKRVIRSLGSIFVEARRRGSVATNPVSDARVKVGDRRKSARPEIPSKPDLRAIIGAAAGKHRALILTALFAGLRASELRGLRWSCVDLKKGVVSIRERVDAWGEVGAPKSAAGERDVPLAPMAINALKEHRLATPNGPDGLVFPSAEGTALNHQNIINRIWKPLQIAAGLFTLDPERKDDDGNPIKVAKYNFHALRHAAASLFIEQKLSPKRVQTLMGHSSITVTFDTYGHLFEDADADQAAVAEIEARLLQ</sequence>
<dbReference type="PROSITE" id="PS51900">
    <property type="entry name" value="CB"/>
    <property type="match status" value="1"/>
</dbReference>
<dbReference type="EMBL" id="JAVIIS010000002">
    <property type="protein sequence ID" value="MDX8438329.1"/>
    <property type="molecule type" value="Genomic_DNA"/>
</dbReference>
<name>A0ABU4WQM0_9HYPH</name>
<keyword evidence="2" id="KW-0229">DNA integration</keyword>
<keyword evidence="9" id="KW-1185">Reference proteome</keyword>
<comment type="caution">
    <text evidence="8">The sequence shown here is derived from an EMBL/GenBank/DDBJ whole genome shotgun (WGS) entry which is preliminary data.</text>
</comment>
<feature type="domain" description="Core-binding (CB)" evidence="7">
    <location>
        <begin position="61"/>
        <end position="144"/>
    </location>
</feature>
<dbReference type="InterPro" id="IPR011010">
    <property type="entry name" value="DNA_brk_join_enz"/>
</dbReference>
<dbReference type="PANTHER" id="PTHR30349">
    <property type="entry name" value="PHAGE INTEGRASE-RELATED"/>
    <property type="match status" value="1"/>
</dbReference>
<evidence type="ECO:0000313" key="9">
    <source>
        <dbReference type="Proteomes" id="UP001272097"/>
    </source>
</evidence>